<evidence type="ECO:0000313" key="1">
    <source>
        <dbReference type="EMBL" id="EQB53855.1"/>
    </source>
</evidence>
<gene>
    <name evidence="1" type="ORF">CGLO_06387</name>
</gene>
<dbReference type="HOGENOM" id="CLU_3439470_0_0_1"/>
<proteinExistence type="predicted"/>
<protein>
    <submittedName>
        <fullName evidence="1">Uncharacterized protein</fullName>
    </submittedName>
</protein>
<dbReference type="Proteomes" id="UP000015530">
    <property type="component" value="Unassembled WGS sequence"/>
</dbReference>
<reference evidence="2" key="1">
    <citation type="journal article" date="2013" name="Mol. Plant Microbe Interact.">
        <title>Global aspects of pacC regulation of pathogenicity genes in Colletotrichum gloeosporioides as revealed by transcriptome analysis.</title>
        <authorList>
            <person name="Alkan N."/>
            <person name="Meng X."/>
            <person name="Friedlander G."/>
            <person name="Reuveni E."/>
            <person name="Sukno S."/>
            <person name="Sherman A."/>
            <person name="Thon M."/>
            <person name="Fluhr R."/>
            <person name="Prusky D."/>
        </authorList>
    </citation>
    <scope>NUCLEOTIDE SEQUENCE [LARGE SCALE GENOMIC DNA]</scope>
    <source>
        <strain evidence="2">Cg-14</strain>
    </source>
</reference>
<name>T0LZA0_COLGC</name>
<comment type="caution">
    <text evidence="1">The sequence shown here is derived from an EMBL/GenBank/DDBJ whole genome shotgun (WGS) entry which is preliminary data.</text>
</comment>
<dbReference type="EMBL" id="AMYD01001295">
    <property type="protein sequence ID" value="EQB53855.1"/>
    <property type="molecule type" value="Genomic_DNA"/>
</dbReference>
<organism evidence="1 2">
    <name type="scientific">Colletotrichum gloeosporioides (strain Cg-14)</name>
    <name type="common">Anthracnose fungus</name>
    <name type="synonym">Glomerella cingulata</name>
    <dbReference type="NCBI Taxonomy" id="1237896"/>
    <lineage>
        <taxon>Eukaryota</taxon>
        <taxon>Fungi</taxon>
        <taxon>Dikarya</taxon>
        <taxon>Ascomycota</taxon>
        <taxon>Pezizomycotina</taxon>
        <taxon>Sordariomycetes</taxon>
        <taxon>Hypocreomycetidae</taxon>
        <taxon>Glomerellales</taxon>
        <taxon>Glomerellaceae</taxon>
        <taxon>Colletotrichum</taxon>
        <taxon>Colletotrichum gloeosporioides species complex</taxon>
    </lineage>
</organism>
<sequence length="8" mass="885">MLAKNPIV</sequence>
<accession>T0LZA0</accession>
<evidence type="ECO:0000313" key="2">
    <source>
        <dbReference type="Proteomes" id="UP000015530"/>
    </source>
</evidence>